<comment type="caution">
    <text evidence="1">The sequence shown here is derived from an EMBL/GenBank/DDBJ whole genome shotgun (WGS) entry which is preliminary data.</text>
</comment>
<name>A0A2U1JT02_9BACI</name>
<dbReference type="AlphaFoldDB" id="A0A2U1JT02"/>
<dbReference type="NCBIfam" id="TIGR02728">
    <property type="entry name" value="spore_gerQ"/>
    <property type="match status" value="1"/>
</dbReference>
<evidence type="ECO:0000313" key="1">
    <source>
        <dbReference type="EMBL" id="PWA08013.1"/>
    </source>
</evidence>
<sequence length="142" mass="16461">MIFMQGNWNQMYGQYPYYGQQYQGYTPYPQQPAGGQITTPPDAETPAGMPAQLPVQQSYIENILRLNRGKVATVYCTFENNEKWNARVFKGIVLAAGRDHVILKDPQSPRRYIILMIYVDFITFDEEIEYSYPYGLDTQTPR</sequence>
<gene>
    <name evidence="1" type="primary">gerQ</name>
    <name evidence="1" type="ORF">DCC39_15725</name>
</gene>
<accession>A0A2U1JT02</accession>
<dbReference type="InterPro" id="IPR014099">
    <property type="entry name" value="Spore_coat_GerQ"/>
</dbReference>
<dbReference type="Proteomes" id="UP000245998">
    <property type="component" value="Unassembled WGS sequence"/>
</dbReference>
<keyword evidence="2" id="KW-1185">Reference proteome</keyword>
<dbReference type="OrthoDB" id="1643178at2"/>
<reference evidence="1 2" key="1">
    <citation type="submission" date="2018-04" db="EMBL/GenBank/DDBJ databases">
        <title>Camelliibacillus theae gen. nov., sp. nov., isolated from Pu'er tea.</title>
        <authorList>
            <person name="Niu L."/>
        </authorList>
    </citation>
    <scope>NUCLEOTIDE SEQUENCE [LARGE SCALE GENOMIC DNA]</scope>
    <source>
        <strain evidence="1 2">T8</strain>
    </source>
</reference>
<proteinExistence type="predicted"/>
<dbReference type="Pfam" id="PF09671">
    <property type="entry name" value="Spore_GerQ"/>
    <property type="match status" value="1"/>
</dbReference>
<organism evidence="1 2">
    <name type="scientific">Pueribacillus theae</name>
    <dbReference type="NCBI Taxonomy" id="2171751"/>
    <lineage>
        <taxon>Bacteria</taxon>
        <taxon>Bacillati</taxon>
        <taxon>Bacillota</taxon>
        <taxon>Bacilli</taxon>
        <taxon>Bacillales</taxon>
        <taxon>Bacillaceae</taxon>
        <taxon>Pueribacillus</taxon>
    </lineage>
</organism>
<protein>
    <submittedName>
        <fullName evidence="1">Spore coat protein GerQ</fullName>
    </submittedName>
</protein>
<keyword evidence="1" id="KW-0167">Capsid protein</keyword>
<dbReference type="PIRSF" id="PIRSF038931">
    <property type="entry name" value="GerQ"/>
    <property type="match status" value="1"/>
</dbReference>
<evidence type="ECO:0000313" key="2">
    <source>
        <dbReference type="Proteomes" id="UP000245998"/>
    </source>
</evidence>
<dbReference type="EMBL" id="QCZG01000043">
    <property type="protein sequence ID" value="PWA08013.1"/>
    <property type="molecule type" value="Genomic_DNA"/>
</dbReference>
<keyword evidence="1" id="KW-0946">Virion</keyword>